<keyword evidence="2" id="KW-1185">Reference proteome</keyword>
<organism evidence="1 2">
    <name type="scientific">Rhodococcoides corynebacterioides</name>
    <dbReference type="NCBI Taxonomy" id="53972"/>
    <lineage>
        <taxon>Bacteria</taxon>
        <taxon>Bacillati</taxon>
        <taxon>Actinomycetota</taxon>
        <taxon>Actinomycetes</taxon>
        <taxon>Mycobacteriales</taxon>
        <taxon>Nocardiaceae</taxon>
        <taxon>Rhodococcoides</taxon>
    </lineage>
</organism>
<dbReference type="Gene3D" id="3.30.530.20">
    <property type="match status" value="1"/>
</dbReference>
<dbReference type="EMBL" id="JAFBBK010000001">
    <property type="protein sequence ID" value="MBM7415275.1"/>
    <property type="molecule type" value="Genomic_DNA"/>
</dbReference>
<dbReference type="Proteomes" id="UP000703038">
    <property type="component" value="Unassembled WGS sequence"/>
</dbReference>
<evidence type="ECO:0000313" key="2">
    <source>
        <dbReference type="Proteomes" id="UP000703038"/>
    </source>
</evidence>
<dbReference type="Pfam" id="PF10604">
    <property type="entry name" value="Polyketide_cyc2"/>
    <property type="match status" value="1"/>
</dbReference>
<accession>A0ABS2KTK7</accession>
<dbReference type="CDD" id="cd07812">
    <property type="entry name" value="SRPBCC"/>
    <property type="match status" value="1"/>
</dbReference>
<reference evidence="1 2" key="1">
    <citation type="submission" date="2021-01" db="EMBL/GenBank/DDBJ databases">
        <title>Genomics of switchgrass bacterial isolates.</title>
        <authorList>
            <person name="Shade A."/>
        </authorList>
    </citation>
    <scope>NUCLEOTIDE SEQUENCE [LARGE SCALE GENOMIC DNA]</scope>
    <source>
        <strain evidence="1 2">PvP111</strain>
    </source>
</reference>
<gene>
    <name evidence="1" type="ORF">JOE42_002008</name>
</gene>
<dbReference type="RefSeq" id="WP_204868294.1">
    <property type="nucleotide sequence ID" value="NZ_JAFBBK010000001.1"/>
</dbReference>
<protein>
    <submittedName>
        <fullName evidence="1">Uncharacterized protein YndB with AHSA1/START domain</fullName>
    </submittedName>
</protein>
<dbReference type="InterPro" id="IPR023393">
    <property type="entry name" value="START-like_dom_sf"/>
</dbReference>
<dbReference type="InterPro" id="IPR019587">
    <property type="entry name" value="Polyketide_cyclase/dehydratase"/>
</dbReference>
<name>A0ABS2KTK7_9NOCA</name>
<sequence length="166" mass="18209">MTRTRTVSDHVDVAASPDEVYALVSDPTQTHRWSPENTGAVVDEPRRGGTYEGMTFVGRNKRGRATWSTRCVVTAADPARRFAFRVEAIGPGKPIVRARNASWEYTFAPVDGGTRVTETWTDDRPWPDAVAALFDKVATGGSSFPSFQRRNIARTLANLQAELGAP</sequence>
<proteinExistence type="predicted"/>
<comment type="caution">
    <text evidence="1">The sequence shown here is derived from an EMBL/GenBank/DDBJ whole genome shotgun (WGS) entry which is preliminary data.</text>
</comment>
<dbReference type="SUPFAM" id="SSF55961">
    <property type="entry name" value="Bet v1-like"/>
    <property type="match status" value="1"/>
</dbReference>
<evidence type="ECO:0000313" key="1">
    <source>
        <dbReference type="EMBL" id="MBM7415275.1"/>
    </source>
</evidence>